<evidence type="ECO:0000313" key="4">
    <source>
        <dbReference type="EMBL" id="MDO1448936.1"/>
    </source>
</evidence>
<feature type="compositionally biased region" description="Low complexity" evidence="1">
    <location>
        <begin position="333"/>
        <end position="342"/>
    </location>
</feature>
<feature type="region of interest" description="Disordered" evidence="1">
    <location>
        <begin position="320"/>
        <end position="342"/>
    </location>
</feature>
<protein>
    <submittedName>
        <fullName evidence="4">MlaD family protein</fullName>
    </submittedName>
</protein>
<feature type="domain" description="Mce/MlaD" evidence="3">
    <location>
        <begin position="40"/>
        <end position="115"/>
    </location>
</feature>
<evidence type="ECO:0000259" key="3">
    <source>
        <dbReference type="Pfam" id="PF02470"/>
    </source>
</evidence>
<evidence type="ECO:0000256" key="1">
    <source>
        <dbReference type="SAM" id="MobiDB-lite"/>
    </source>
</evidence>
<dbReference type="InterPro" id="IPR052336">
    <property type="entry name" value="MlaD_Phospholipid_Transporter"/>
</dbReference>
<keyword evidence="2" id="KW-1133">Transmembrane helix</keyword>
<evidence type="ECO:0000313" key="5">
    <source>
        <dbReference type="Proteomes" id="UP001168528"/>
    </source>
</evidence>
<keyword evidence="5" id="KW-1185">Reference proteome</keyword>
<dbReference type="RefSeq" id="WP_302039738.1">
    <property type="nucleotide sequence ID" value="NZ_JAUKPO010000015.1"/>
</dbReference>
<name>A0ABT8RA15_9BACT</name>
<gene>
    <name evidence="4" type="ORF">Q0590_21845</name>
</gene>
<dbReference type="PANTHER" id="PTHR33371:SF4">
    <property type="entry name" value="INTERMEMBRANE PHOSPHOLIPID TRANSPORT SYSTEM BINDING PROTEIN MLAD"/>
    <property type="match status" value="1"/>
</dbReference>
<dbReference type="EMBL" id="JAUKPO010000015">
    <property type="protein sequence ID" value="MDO1448936.1"/>
    <property type="molecule type" value="Genomic_DNA"/>
</dbReference>
<sequence>MSTTDNKRKVTVGIFVFLGIVIFVAGVFILGGQQKRFEKTIRVNAVFDNVAGLRVGNNVWFSGVKIGTVKEMKFYGDSQVQIIMNIEQDAQKYIRKNSKARIGAESLIGSKLIEIFGGTEQAPEVQNGDRLVTATALSTDDLMTTLQENNKNLVDITNNMKVLSTKLANGEGMAGAILTDTTLADNFKTILASLQNASSNSVKVSKDLARLSAKFNTEGGLANELLTDTVVFSNLKSSVSQLQQTANSAAEMANNFKEVSSQLNSSNNTLGALMNDQELATNVKKTMENLQTGSEKLDENMEALQHNFLFRGYFRRRAKAEAKERDANKQEVEQVQQSPEPR</sequence>
<dbReference type="PANTHER" id="PTHR33371">
    <property type="entry name" value="INTERMEMBRANE PHOSPHOLIPID TRANSPORT SYSTEM BINDING PROTEIN MLAD-RELATED"/>
    <property type="match status" value="1"/>
</dbReference>
<feature type="compositionally biased region" description="Basic and acidic residues" evidence="1">
    <location>
        <begin position="320"/>
        <end position="332"/>
    </location>
</feature>
<comment type="caution">
    <text evidence="4">The sequence shown here is derived from an EMBL/GenBank/DDBJ whole genome shotgun (WGS) entry which is preliminary data.</text>
</comment>
<dbReference type="Proteomes" id="UP001168528">
    <property type="component" value="Unassembled WGS sequence"/>
</dbReference>
<keyword evidence="2" id="KW-0812">Transmembrane</keyword>
<keyword evidence="2" id="KW-0472">Membrane</keyword>
<accession>A0ABT8RA15</accession>
<feature type="transmembrane region" description="Helical" evidence="2">
    <location>
        <begin position="12"/>
        <end position="32"/>
    </location>
</feature>
<evidence type="ECO:0000256" key="2">
    <source>
        <dbReference type="SAM" id="Phobius"/>
    </source>
</evidence>
<dbReference type="Pfam" id="PF02470">
    <property type="entry name" value="MlaD"/>
    <property type="match status" value="1"/>
</dbReference>
<organism evidence="4 5">
    <name type="scientific">Rhodocytophaga aerolata</name>
    <dbReference type="NCBI Taxonomy" id="455078"/>
    <lineage>
        <taxon>Bacteria</taxon>
        <taxon>Pseudomonadati</taxon>
        <taxon>Bacteroidota</taxon>
        <taxon>Cytophagia</taxon>
        <taxon>Cytophagales</taxon>
        <taxon>Rhodocytophagaceae</taxon>
        <taxon>Rhodocytophaga</taxon>
    </lineage>
</organism>
<reference evidence="4" key="1">
    <citation type="submission" date="2023-07" db="EMBL/GenBank/DDBJ databases">
        <title>The genome sequence of Rhodocytophaga aerolata KACC 12507.</title>
        <authorList>
            <person name="Zhang X."/>
        </authorList>
    </citation>
    <scope>NUCLEOTIDE SEQUENCE</scope>
    <source>
        <strain evidence="4">KACC 12507</strain>
    </source>
</reference>
<dbReference type="InterPro" id="IPR003399">
    <property type="entry name" value="Mce/MlaD"/>
</dbReference>
<proteinExistence type="predicted"/>